<sequence length="97" mass="11555">MKIEEICKKYKISKQTWYNWKKEKPELIEAIKKDLNGGITINGNNNVIGHHNKIIINGNDICEEICKHLEKLSEHKQKKLFHKWMGEILEELEKEKK</sequence>
<gene>
    <name evidence="1" type="ORF">CMTB2_04127</name>
</gene>
<dbReference type="RefSeq" id="WP_007475886.1">
    <property type="nucleotide sequence ID" value="NZ_ABCJ01000032.1"/>
</dbReference>
<proteinExistence type="predicted"/>
<dbReference type="EMBL" id="ABCJ01000032">
    <property type="protein sequence ID" value="EDM22830.1"/>
    <property type="molecule type" value="Genomic_DNA"/>
</dbReference>
<protein>
    <submittedName>
        <fullName evidence="1">Uncharacterized protein</fullName>
    </submittedName>
</protein>
<organism evidence="1 2">
    <name type="scientific">Caminibacter mediatlanticus TB-2</name>
    <dbReference type="NCBI Taxonomy" id="391592"/>
    <lineage>
        <taxon>Bacteria</taxon>
        <taxon>Pseudomonadati</taxon>
        <taxon>Campylobacterota</taxon>
        <taxon>Epsilonproteobacteria</taxon>
        <taxon>Nautiliales</taxon>
        <taxon>Nautiliaceae</taxon>
        <taxon>Caminibacter</taxon>
    </lineage>
</organism>
<accession>A0AAI9AG16</accession>
<evidence type="ECO:0000313" key="2">
    <source>
        <dbReference type="Proteomes" id="UP000003288"/>
    </source>
</evidence>
<name>A0AAI9AG16_9BACT</name>
<dbReference type="AlphaFoldDB" id="A0AAI9AG16"/>
<comment type="caution">
    <text evidence="1">The sequence shown here is derived from an EMBL/GenBank/DDBJ whole genome shotgun (WGS) entry which is preliminary data.</text>
</comment>
<reference evidence="1 2" key="1">
    <citation type="journal article" date="2011" name="Stand. Genomic Sci.">
        <title>Draft genome sequence of Caminibacter mediatlanticus strain TB-2, an epsilonproteobacterium isolated from a deep-sea hydrothermal vent.</title>
        <authorList>
            <person name="Giovannelli D."/>
            <person name="Ferriera S."/>
            <person name="Johnson J."/>
            <person name="Kravitz S."/>
            <person name="Perez-Rodriguez I."/>
            <person name="Ricci J."/>
            <person name="O'Brien C."/>
            <person name="Voordeckers J.W."/>
            <person name="Bini E."/>
            <person name="Vetriani C."/>
        </authorList>
    </citation>
    <scope>NUCLEOTIDE SEQUENCE [LARGE SCALE GENOMIC DNA]</scope>
    <source>
        <strain evidence="1 2">TB-2</strain>
    </source>
</reference>
<dbReference type="Proteomes" id="UP000003288">
    <property type="component" value="Unassembled WGS sequence"/>
</dbReference>
<evidence type="ECO:0000313" key="1">
    <source>
        <dbReference type="EMBL" id="EDM22830.1"/>
    </source>
</evidence>